<name>A0A547PDM7_9SPHN</name>
<dbReference type="EMBL" id="VHJK01000001">
    <property type="protein sequence ID" value="TRD12237.1"/>
    <property type="molecule type" value="Genomic_DNA"/>
</dbReference>
<comment type="caution">
    <text evidence="2">The sequence shown here is derived from an EMBL/GenBank/DDBJ whole genome shotgun (WGS) entry which is preliminary data.</text>
</comment>
<dbReference type="AlphaFoldDB" id="A0A547PDM7"/>
<evidence type="ECO:0000313" key="2">
    <source>
        <dbReference type="EMBL" id="TRD12237.1"/>
    </source>
</evidence>
<keyword evidence="3" id="KW-1185">Reference proteome</keyword>
<accession>A0A547PDM7</accession>
<feature type="compositionally biased region" description="Basic residues" evidence="1">
    <location>
        <begin position="27"/>
        <end position="36"/>
    </location>
</feature>
<dbReference type="OrthoDB" id="7473760at2"/>
<sequence>MLTETMMFAPVSTAQFETKSADAAPTHRARRYRPRRSTADRVREAVLKLTNGRSSLLSHEEKAWASITFSGTRHELMLDFDGKESAAAGENFIANLPEHEFHIPGQLVAEATIREVDHSFSGDDERMVVTAVLLLLEES</sequence>
<evidence type="ECO:0000256" key="1">
    <source>
        <dbReference type="SAM" id="MobiDB-lite"/>
    </source>
</evidence>
<gene>
    <name evidence="2" type="ORF">FGU71_10430</name>
</gene>
<feature type="region of interest" description="Disordered" evidence="1">
    <location>
        <begin position="18"/>
        <end position="39"/>
    </location>
</feature>
<organism evidence="2 3">
    <name type="scientific">Erythrobacter insulae</name>
    <dbReference type="NCBI Taxonomy" id="2584124"/>
    <lineage>
        <taxon>Bacteria</taxon>
        <taxon>Pseudomonadati</taxon>
        <taxon>Pseudomonadota</taxon>
        <taxon>Alphaproteobacteria</taxon>
        <taxon>Sphingomonadales</taxon>
        <taxon>Erythrobacteraceae</taxon>
        <taxon>Erythrobacter/Porphyrobacter group</taxon>
        <taxon>Erythrobacter</taxon>
    </lineage>
</organism>
<reference evidence="2 3" key="1">
    <citation type="submission" date="2019-06" db="EMBL/GenBank/DDBJ databases">
        <title>Erythrobacter insulae sp. nov., isolated from a tidal flat.</title>
        <authorList>
            <person name="Yoon J.-H."/>
        </authorList>
    </citation>
    <scope>NUCLEOTIDE SEQUENCE [LARGE SCALE GENOMIC DNA]</scope>
    <source>
        <strain evidence="2 3">JBTF-M21</strain>
    </source>
</reference>
<protein>
    <submittedName>
        <fullName evidence="2">Uncharacterized protein</fullName>
    </submittedName>
</protein>
<evidence type="ECO:0000313" key="3">
    <source>
        <dbReference type="Proteomes" id="UP000316343"/>
    </source>
</evidence>
<dbReference type="Proteomes" id="UP000316343">
    <property type="component" value="Unassembled WGS sequence"/>
</dbReference>
<dbReference type="RefSeq" id="WP_142788510.1">
    <property type="nucleotide sequence ID" value="NZ_VHJK01000001.1"/>
</dbReference>
<proteinExistence type="predicted"/>